<sequence length="693" mass="77431">MASTGHNPLHEFFTPSELVIYAQDFFAKLGRAVEEQVFVKGGLYFQEHDNRNLEQPVSELRLDPGGFPELDLGFKEPEIESIEIFETQGRWTKFLILWRTSAYRLLLIACWLAAITQGMCQSVMNGANLFWPAALDLDISDIANNPLATNNLRFGLVNGAPFLVGAFSGFFFTDPISNTKHFGQGRRSVLILASIITIAASIGSAFVRTWYELLICRLILGIGMGSKATIVPILLSEIAPPDLRGMFVSAWQMLDALGILIGFIVTLALCGINGKNNWRYMLGSAAAPAIALLFIASLCVESPRWLLKRGEIRKALEALVELYRLPSPIIACGDLLYLHELLQDETRWLMERAQKERGVIGRILIRRKKRQTGNTDHVSLSKRWSLMFATRRMRTAILVSVTVMLAQQACGINLLAFLSSNFYLEVLAAQRDNGHGVTLPPPYKDNLKILGLGCGFGAVNFLFSLLAFCCIDWKRKGQSRYLPEQINRQTLLHTSFPAMALSFFIAGGVLKAGDSDVVAGFHYFLLYFFTAAYSIGAGPMAFTISAEAFPVVNREIGMGIAVFWNFTGAGLLSIFGPILSKRLDHWGLFVLFGFLNLIAELACFLFVIDTQGFGLEHVNQQFDASAVELLAYAPTIFQRPRPSLHVWLKKYRQEKQRRREQRRGKRRRTLSEQAAPDAGFPLPDVPTQRDINV</sequence>
<dbReference type="InterPro" id="IPR005828">
    <property type="entry name" value="MFS_sugar_transport-like"/>
</dbReference>
<dbReference type="InterPro" id="IPR020846">
    <property type="entry name" value="MFS_dom"/>
</dbReference>
<feature type="transmembrane region" description="Helical" evidence="8">
    <location>
        <begin position="156"/>
        <end position="177"/>
    </location>
</feature>
<dbReference type="PRINTS" id="PR00171">
    <property type="entry name" value="SUGRTRNSPORT"/>
</dbReference>
<dbReference type="GO" id="GO:0015791">
    <property type="term" value="P:polyol transmembrane transport"/>
    <property type="evidence" value="ECO:0007669"/>
    <property type="project" value="UniProtKB-ARBA"/>
</dbReference>
<evidence type="ECO:0000256" key="3">
    <source>
        <dbReference type="ARBA" id="ARBA00022448"/>
    </source>
</evidence>
<feature type="transmembrane region" description="Helical" evidence="8">
    <location>
        <begin position="491"/>
        <end position="510"/>
    </location>
</feature>
<dbReference type="InterPro" id="IPR050814">
    <property type="entry name" value="Myo-inositol_Transporter"/>
</dbReference>
<dbReference type="PANTHER" id="PTHR48020">
    <property type="entry name" value="PROTON MYO-INOSITOL COTRANSPORTER"/>
    <property type="match status" value="1"/>
</dbReference>
<evidence type="ECO:0000313" key="10">
    <source>
        <dbReference type="EMBL" id="KAF2193153.1"/>
    </source>
</evidence>
<dbReference type="Gene3D" id="1.20.1250.20">
    <property type="entry name" value="MFS general substrate transporter like domains"/>
    <property type="match status" value="1"/>
</dbReference>
<evidence type="ECO:0000256" key="6">
    <source>
        <dbReference type="ARBA" id="ARBA00023136"/>
    </source>
</evidence>
<dbReference type="PROSITE" id="PS00217">
    <property type="entry name" value="SUGAR_TRANSPORT_2"/>
    <property type="match status" value="1"/>
</dbReference>
<dbReference type="GO" id="GO:0015798">
    <property type="term" value="P:myo-inositol transport"/>
    <property type="evidence" value="ECO:0007669"/>
    <property type="project" value="UniProtKB-ARBA"/>
</dbReference>
<feature type="transmembrane region" description="Helical" evidence="8">
    <location>
        <begin position="556"/>
        <end position="580"/>
    </location>
</feature>
<feature type="transmembrane region" description="Helical" evidence="8">
    <location>
        <begin position="189"/>
        <end position="211"/>
    </location>
</feature>
<evidence type="ECO:0000256" key="4">
    <source>
        <dbReference type="ARBA" id="ARBA00022692"/>
    </source>
</evidence>
<dbReference type="InterPro" id="IPR003663">
    <property type="entry name" value="Sugar/inositol_transpt"/>
</dbReference>
<feature type="domain" description="Major facilitator superfamily (MFS) profile" evidence="9">
    <location>
        <begin position="106"/>
        <end position="611"/>
    </location>
</feature>
<dbReference type="GO" id="GO:0016020">
    <property type="term" value="C:membrane"/>
    <property type="evidence" value="ECO:0007669"/>
    <property type="project" value="UniProtKB-SubCell"/>
</dbReference>
<dbReference type="EMBL" id="ML994614">
    <property type="protein sequence ID" value="KAF2193153.1"/>
    <property type="molecule type" value="Genomic_DNA"/>
</dbReference>
<dbReference type="InterPro" id="IPR005829">
    <property type="entry name" value="Sugar_transporter_CS"/>
</dbReference>
<dbReference type="PROSITE" id="PS50850">
    <property type="entry name" value="MFS"/>
    <property type="match status" value="1"/>
</dbReference>
<feature type="transmembrane region" description="Helical" evidence="8">
    <location>
        <begin position="449"/>
        <end position="471"/>
    </location>
</feature>
<evidence type="ECO:0000259" key="9">
    <source>
        <dbReference type="PROSITE" id="PS50850"/>
    </source>
</evidence>
<reference evidence="10" key="1">
    <citation type="journal article" date="2020" name="Stud. Mycol.">
        <title>101 Dothideomycetes genomes: a test case for predicting lifestyles and emergence of pathogens.</title>
        <authorList>
            <person name="Haridas S."/>
            <person name="Albert R."/>
            <person name="Binder M."/>
            <person name="Bloem J."/>
            <person name="Labutti K."/>
            <person name="Salamov A."/>
            <person name="Andreopoulos B."/>
            <person name="Baker S."/>
            <person name="Barry K."/>
            <person name="Bills G."/>
            <person name="Bluhm B."/>
            <person name="Cannon C."/>
            <person name="Castanera R."/>
            <person name="Culley D."/>
            <person name="Daum C."/>
            <person name="Ezra D."/>
            <person name="Gonzalez J."/>
            <person name="Henrissat B."/>
            <person name="Kuo A."/>
            <person name="Liang C."/>
            <person name="Lipzen A."/>
            <person name="Lutzoni F."/>
            <person name="Magnuson J."/>
            <person name="Mondo S."/>
            <person name="Nolan M."/>
            <person name="Ohm R."/>
            <person name="Pangilinan J."/>
            <person name="Park H.-J."/>
            <person name="Ramirez L."/>
            <person name="Alfaro M."/>
            <person name="Sun H."/>
            <person name="Tritt A."/>
            <person name="Yoshinaga Y."/>
            <person name="Zwiers L.-H."/>
            <person name="Turgeon B."/>
            <person name="Goodwin S."/>
            <person name="Spatafora J."/>
            <person name="Crous P."/>
            <person name="Grigoriev I."/>
        </authorList>
    </citation>
    <scope>NUCLEOTIDE SEQUENCE</scope>
    <source>
        <strain evidence="10">CBS 207.26</strain>
    </source>
</reference>
<evidence type="ECO:0000256" key="2">
    <source>
        <dbReference type="ARBA" id="ARBA00010992"/>
    </source>
</evidence>
<evidence type="ECO:0000256" key="7">
    <source>
        <dbReference type="SAM" id="MobiDB-lite"/>
    </source>
</evidence>
<feature type="transmembrane region" description="Helical" evidence="8">
    <location>
        <begin position="522"/>
        <end position="544"/>
    </location>
</feature>
<feature type="transmembrane region" description="Helical" evidence="8">
    <location>
        <begin position="396"/>
        <end position="418"/>
    </location>
</feature>
<keyword evidence="6 8" id="KW-0472">Membrane</keyword>
<dbReference type="AlphaFoldDB" id="A0A6A6EQ43"/>
<dbReference type="OrthoDB" id="6339427at2759"/>
<feature type="transmembrane region" description="Helical" evidence="8">
    <location>
        <begin position="217"/>
        <end position="235"/>
    </location>
</feature>
<accession>A0A6A6EQ43</accession>
<feature type="transmembrane region" description="Helical" evidence="8">
    <location>
        <begin position="256"/>
        <end position="274"/>
    </location>
</feature>
<feature type="compositionally biased region" description="Basic residues" evidence="7">
    <location>
        <begin position="655"/>
        <end position="668"/>
    </location>
</feature>
<keyword evidence="3" id="KW-0813">Transport</keyword>
<keyword evidence="5 8" id="KW-1133">Transmembrane helix</keyword>
<evidence type="ECO:0000256" key="1">
    <source>
        <dbReference type="ARBA" id="ARBA00004141"/>
    </source>
</evidence>
<dbReference type="SUPFAM" id="SSF103473">
    <property type="entry name" value="MFS general substrate transporter"/>
    <property type="match status" value="1"/>
</dbReference>
<keyword evidence="11" id="KW-1185">Reference proteome</keyword>
<proteinExistence type="inferred from homology"/>
<dbReference type="Pfam" id="PF00083">
    <property type="entry name" value="Sugar_tr"/>
    <property type="match status" value="1"/>
</dbReference>
<comment type="similarity">
    <text evidence="2">Belongs to the major facilitator superfamily. Sugar transporter (TC 2.A.1.1) family.</text>
</comment>
<evidence type="ECO:0000313" key="11">
    <source>
        <dbReference type="Proteomes" id="UP000800200"/>
    </source>
</evidence>
<evidence type="ECO:0000256" key="5">
    <source>
        <dbReference type="ARBA" id="ARBA00022989"/>
    </source>
</evidence>
<dbReference type="InterPro" id="IPR036259">
    <property type="entry name" value="MFS_trans_sf"/>
</dbReference>
<dbReference type="Proteomes" id="UP000800200">
    <property type="component" value="Unassembled WGS sequence"/>
</dbReference>
<gene>
    <name evidence="10" type="ORF">K469DRAFT_715198</name>
</gene>
<feature type="region of interest" description="Disordered" evidence="7">
    <location>
        <begin position="655"/>
        <end position="693"/>
    </location>
</feature>
<comment type="subcellular location">
    <subcellularLocation>
        <location evidence="1">Membrane</location>
        <topology evidence="1">Multi-pass membrane protein</topology>
    </subcellularLocation>
</comment>
<dbReference type="PANTHER" id="PTHR48020:SF40">
    <property type="entry name" value="MAJOR FACILITATOR SUPERFAMILY (MFS) PROFILE DOMAIN-CONTAINING PROTEIN"/>
    <property type="match status" value="1"/>
</dbReference>
<name>A0A6A6EQ43_9PEZI</name>
<protein>
    <submittedName>
        <fullName evidence="10">MFS general substrate transporter</fullName>
    </submittedName>
</protein>
<feature type="transmembrane region" description="Helical" evidence="8">
    <location>
        <begin position="586"/>
        <end position="608"/>
    </location>
</feature>
<dbReference type="GO" id="GO:0022857">
    <property type="term" value="F:transmembrane transporter activity"/>
    <property type="evidence" value="ECO:0007669"/>
    <property type="project" value="InterPro"/>
</dbReference>
<organism evidence="10 11">
    <name type="scientific">Zopfia rhizophila CBS 207.26</name>
    <dbReference type="NCBI Taxonomy" id="1314779"/>
    <lineage>
        <taxon>Eukaryota</taxon>
        <taxon>Fungi</taxon>
        <taxon>Dikarya</taxon>
        <taxon>Ascomycota</taxon>
        <taxon>Pezizomycotina</taxon>
        <taxon>Dothideomycetes</taxon>
        <taxon>Dothideomycetes incertae sedis</taxon>
        <taxon>Zopfiaceae</taxon>
        <taxon>Zopfia</taxon>
    </lineage>
</organism>
<evidence type="ECO:0000256" key="8">
    <source>
        <dbReference type="SAM" id="Phobius"/>
    </source>
</evidence>
<keyword evidence="4 8" id="KW-0812">Transmembrane</keyword>